<feature type="compositionally biased region" description="Basic and acidic residues" evidence="5">
    <location>
        <begin position="337"/>
        <end position="349"/>
    </location>
</feature>
<feature type="region of interest" description="Disordered" evidence="5">
    <location>
        <begin position="204"/>
        <end position="235"/>
    </location>
</feature>
<name>A0A0K2TL38_LEPSM</name>
<keyword evidence="3" id="KW-0804">Transcription</keyword>
<gene>
    <name evidence="6" type="primary">RPA43_N</name>
</gene>
<feature type="compositionally biased region" description="Basic and acidic residues" evidence="5">
    <location>
        <begin position="511"/>
        <end position="546"/>
    </location>
</feature>
<evidence type="ECO:0000256" key="5">
    <source>
        <dbReference type="SAM" id="MobiDB-lite"/>
    </source>
</evidence>
<dbReference type="PANTHER" id="PTHR12709">
    <property type="entry name" value="DNA-DIRECTED RNA POLYMERASE II, III"/>
    <property type="match status" value="1"/>
</dbReference>
<sequence>MPKGMLPRETLRQLQDVPDSAVIKVTQNMHMAIHPQYLGNIQLGIINYFNSEITHFNSKLDGVLLGYGKIRLKEPKAEVLNEEHYLHLDVHSDFWVFRPQIDSILAGVVNTKSSAHVSVLIHGLFNVPCHKNLGLEKDEWIGTGVQVGEHVRVRIVRMDLNQKIPFLMGELLETTPKVNVKEEPMELILVENIKEEKVWEDITAGNEDSDMDNGEEEELASTEKKKKKKKSKIDYPEDDELTVSESLVYTEGKKENTLEGEITSPIIFRMNNWEEEERVSMGKKKKKKSKKKSPEEEESVVPELSSSLVYSEREIENTVKREITSPILSQITDEQELNDKKTEGEGLSNELKERLCSSLLVPKKKKKNRSLSPSDENVQLKNSDETREKLSASLLECLTKVKVKKEKKSKRSISPDSFEDEYISDEKKAKKKKKSKRSISPEAIEEEKYISHEKKAKKKKNKSKQRSISPEALKEAKEYNHLVDEKEELSNSLISNMLSNVKKKERRSKSLVRDNESKNVEDKDNDDKKVKLHPSDDSPNDAENRGQETPFSFEHVSKVLFPEKKVKKKKSLYEEQLAIIRQTVEENIAQDSKRKRSSSESSSLESSSAKKPRLESQPSATSTASPSCLRFQEPKLPEGWYYVLAPNTPNNKKKKKGWFSPSGVKYNTLKAAQESINNS</sequence>
<feature type="compositionally biased region" description="Basic and acidic residues" evidence="5">
    <location>
        <begin position="472"/>
        <end position="484"/>
    </location>
</feature>
<evidence type="ECO:0000313" key="6">
    <source>
        <dbReference type="EMBL" id="CDW26352.1"/>
    </source>
</evidence>
<feature type="compositionally biased region" description="Low complexity" evidence="5">
    <location>
        <begin position="490"/>
        <end position="500"/>
    </location>
</feature>
<feature type="region of interest" description="Disordered" evidence="5">
    <location>
        <begin position="585"/>
        <end position="630"/>
    </location>
</feature>
<dbReference type="GO" id="GO:0006362">
    <property type="term" value="P:transcription elongation by RNA polymerase I"/>
    <property type="evidence" value="ECO:0007669"/>
    <property type="project" value="TreeGrafter"/>
</dbReference>
<dbReference type="OrthoDB" id="10250504at2759"/>
<keyword evidence="2" id="KW-0240">DNA-directed RNA polymerase</keyword>
<dbReference type="GO" id="GO:0005736">
    <property type="term" value="C:RNA polymerase I complex"/>
    <property type="evidence" value="ECO:0007669"/>
    <property type="project" value="TreeGrafter"/>
</dbReference>
<feature type="region of interest" description="Disordered" evidence="5">
    <location>
        <begin position="362"/>
        <end position="386"/>
    </location>
</feature>
<feature type="compositionally biased region" description="Acidic residues" evidence="5">
    <location>
        <begin position="207"/>
        <end position="220"/>
    </location>
</feature>
<feature type="compositionally biased region" description="Basic residues" evidence="5">
    <location>
        <begin position="501"/>
        <end position="510"/>
    </location>
</feature>
<feature type="compositionally biased region" description="Basic residues" evidence="5">
    <location>
        <begin position="454"/>
        <end position="465"/>
    </location>
</feature>
<dbReference type="InterPro" id="IPR036898">
    <property type="entry name" value="RNA_pol_Rpb7-like_N_sf"/>
</dbReference>
<feature type="compositionally biased region" description="Low complexity" evidence="5">
    <location>
        <begin position="618"/>
        <end position="627"/>
    </location>
</feature>
<dbReference type="PANTHER" id="PTHR12709:SF5">
    <property type="entry name" value="DNA-DIRECTED RNA POLYMERASE I SUBUNIT RPA43"/>
    <property type="match status" value="1"/>
</dbReference>
<evidence type="ECO:0000256" key="1">
    <source>
        <dbReference type="ARBA" id="ARBA00004123"/>
    </source>
</evidence>
<evidence type="ECO:0000256" key="3">
    <source>
        <dbReference type="ARBA" id="ARBA00023163"/>
    </source>
</evidence>
<proteinExistence type="predicted"/>
<dbReference type="Gene3D" id="2.40.50.1060">
    <property type="match status" value="1"/>
</dbReference>
<dbReference type="Gene3D" id="3.30.1490.120">
    <property type="entry name" value="RNA polymerase Rpb7-like, N-terminal domain"/>
    <property type="match status" value="1"/>
</dbReference>
<accession>A0A0K2TL38</accession>
<reference evidence="6" key="1">
    <citation type="submission" date="2014-05" db="EMBL/GenBank/DDBJ databases">
        <authorList>
            <person name="Chronopoulou M."/>
        </authorList>
    </citation>
    <scope>NUCLEOTIDE SEQUENCE</scope>
    <source>
        <tissue evidence="6">Whole organism</tissue>
    </source>
</reference>
<feature type="compositionally biased region" description="Polar residues" evidence="5">
    <location>
        <begin position="370"/>
        <end position="381"/>
    </location>
</feature>
<dbReference type="GO" id="GO:0006352">
    <property type="term" value="P:DNA-templated transcription initiation"/>
    <property type="evidence" value="ECO:0007669"/>
    <property type="project" value="InterPro"/>
</dbReference>
<feature type="compositionally biased region" description="Basic and acidic residues" evidence="5">
    <location>
        <begin position="311"/>
        <end position="323"/>
    </location>
</feature>
<dbReference type="InterPro" id="IPR045113">
    <property type="entry name" value="Rpb7-like"/>
</dbReference>
<keyword evidence="4" id="KW-0539">Nucleus</keyword>
<organism evidence="6">
    <name type="scientific">Lepeophtheirus salmonis</name>
    <name type="common">Salmon louse</name>
    <name type="synonym">Caligus salmonis</name>
    <dbReference type="NCBI Taxonomy" id="72036"/>
    <lineage>
        <taxon>Eukaryota</taxon>
        <taxon>Metazoa</taxon>
        <taxon>Ecdysozoa</taxon>
        <taxon>Arthropoda</taxon>
        <taxon>Crustacea</taxon>
        <taxon>Multicrustacea</taxon>
        <taxon>Hexanauplia</taxon>
        <taxon>Copepoda</taxon>
        <taxon>Siphonostomatoida</taxon>
        <taxon>Caligidae</taxon>
        <taxon>Lepeophtheirus</taxon>
    </lineage>
</organism>
<feature type="region of interest" description="Disordered" evidence="5">
    <location>
        <begin position="278"/>
        <end position="349"/>
    </location>
</feature>
<protein>
    <submittedName>
        <fullName evidence="6">RPA43_N protein [Bombyx mori]</fullName>
    </submittedName>
</protein>
<feature type="compositionally biased region" description="Basic residues" evidence="5">
    <location>
        <begin position="281"/>
        <end position="291"/>
    </location>
</feature>
<dbReference type="AlphaFoldDB" id="A0A0K2TL38"/>
<evidence type="ECO:0000256" key="2">
    <source>
        <dbReference type="ARBA" id="ARBA00022478"/>
    </source>
</evidence>
<evidence type="ECO:0000256" key="4">
    <source>
        <dbReference type="ARBA" id="ARBA00023242"/>
    </source>
</evidence>
<feature type="region of interest" description="Disordered" evidence="5">
    <location>
        <begin position="403"/>
        <end position="554"/>
    </location>
</feature>
<dbReference type="EMBL" id="HACA01008991">
    <property type="protein sequence ID" value="CDW26352.1"/>
    <property type="molecule type" value="Transcribed_RNA"/>
</dbReference>
<comment type="subcellular location">
    <subcellularLocation>
        <location evidence="1">Nucleus</location>
    </subcellularLocation>
</comment>